<dbReference type="EMBL" id="NOII01000013">
    <property type="protein sequence ID" value="OYD56388.1"/>
    <property type="molecule type" value="Genomic_DNA"/>
</dbReference>
<name>A0A235F590_9BACL</name>
<dbReference type="RefSeq" id="WP_094253870.1">
    <property type="nucleotide sequence ID" value="NZ_JBHLXL010000005.1"/>
</dbReference>
<sequence>MNKIFKNIKDNGPKALKFMKDNGKDIVAGASAFHSAGKFVKNVFNREGDVHFRKARYRVYNLEILPNMNEKSRHELFSYKLEVEGYIEQIEKEENIKLVVTKPLHLKRTRNWENILLQIQDKIRLLDYQEYLRIFNNTNYNSNYFKGFESNVTRFKQKLEQGNYDELYEFIEQQTQKRKEYIKKHFC</sequence>
<comment type="caution">
    <text evidence="1">The sequence shown here is derived from an EMBL/GenBank/DDBJ whole genome shotgun (WGS) entry which is preliminary data.</text>
</comment>
<accession>A0A235F590</accession>
<organism evidence="1 2">
    <name type="scientific">Fictibacillus aquaticus</name>
    <dbReference type="NCBI Taxonomy" id="2021314"/>
    <lineage>
        <taxon>Bacteria</taxon>
        <taxon>Bacillati</taxon>
        <taxon>Bacillota</taxon>
        <taxon>Bacilli</taxon>
        <taxon>Bacillales</taxon>
        <taxon>Fictibacillaceae</taxon>
        <taxon>Fictibacillus</taxon>
    </lineage>
</organism>
<dbReference type="OrthoDB" id="2868067at2"/>
<dbReference type="AlphaFoldDB" id="A0A235F590"/>
<evidence type="ECO:0000313" key="2">
    <source>
        <dbReference type="Proteomes" id="UP000215059"/>
    </source>
</evidence>
<keyword evidence="2" id="KW-1185">Reference proteome</keyword>
<protein>
    <submittedName>
        <fullName evidence="1">Uncharacterized protein</fullName>
    </submittedName>
</protein>
<gene>
    <name evidence="1" type="ORF">CGZ90_17700</name>
</gene>
<evidence type="ECO:0000313" key="1">
    <source>
        <dbReference type="EMBL" id="OYD56388.1"/>
    </source>
</evidence>
<proteinExistence type="predicted"/>
<dbReference type="Proteomes" id="UP000215059">
    <property type="component" value="Unassembled WGS sequence"/>
</dbReference>
<reference evidence="1 2" key="1">
    <citation type="submission" date="2017-07" db="EMBL/GenBank/DDBJ databases">
        <title>Fictibacillus sp. nov. GDSW-R2A3 Genome sequencing and assembly.</title>
        <authorList>
            <person name="Mayilraj S."/>
        </authorList>
    </citation>
    <scope>NUCLEOTIDE SEQUENCE [LARGE SCALE GENOMIC DNA]</scope>
    <source>
        <strain evidence="1 2">GDSW-R2A3</strain>
    </source>
</reference>